<accession>A6HK98</accession>
<evidence type="ECO:0000313" key="2">
    <source>
        <dbReference type="Proteomes" id="UP000234681"/>
    </source>
</evidence>
<name>A6HK98_RAT</name>
<dbReference type="AlphaFoldDB" id="A6HK98"/>
<protein>
    <submittedName>
        <fullName evidence="1">RCG32705</fullName>
    </submittedName>
</protein>
<dbReference type="EMBL" id="CH473948">
    <property type="protein sequence ID" value="EDM06453.1"/>
    <property type="molecule type" value="Genomic_DNA"/>
</dbReference>
<reference evidence="1 2" key="1">
    <citation type="submission" date="2005-07" db="EMBL/GenBank/DDBJ databases">
        <authorList>
            <person name="Mural R.J."/>
            <person name="Li P.W."/>
            <person name="Adams M.D."/>
            <person name="Amanatides P.G."/>
            <person name="Baden-Tillson H."/>
            <person name="Barnstead M."/>
            <person name="Chin S.H."/>
            <person name="Dew I."/>
            <person name="Evans C.A."/>
            <person name="Ferriera S."/>
            <person name="Flanigan M."/>
            <person name="Fosler C."/>
            <person name="Glodek A."/>
            <person name="Gu Z."/>
            <person name="Holt R.A."/>
            <person name="Jennings D."/>
            <person name="Kraft C.L."/>
            <person name="Lu F."/>
            <person name="Nguyen T."/>
            <person name="Nusskern D.R."/>
            <person name="Pfannkoch C.M."/>
            <person name="Sitter C."/>
            <person name="Sutton G.G."/>
            <person name="Venter J.C."/>
            <person name="Wang Z."/>
            <person name="Woodage T."/>
            <person name="Zheng X.H."/>
            <person name="Zhong F."/>
        </authorList>
    </citation>
    <scope>NUCLEOTIDE SEQUENCE [LARGE SCALE GENOMIC DNA]</scope>
    <source>
        <strain>BN</strain>
        <strain evidence="2">Sprague-Dawley</strain>
    </source>
</reference>
<organism evidence="1 2">
    <name type="scientific">Rattus norvegicus</name>
    <name type="common">Rat</name>
    <dbReference type="NCBI Taxonomy" id="10116"/>
    <lineage>
        <taxon>Eukaryota</taxon>
        <taxon>Metazoa</taxon>
        <taxon>Chordata</taxon>
        <taxon>Craniata</taxon>
        <taxon>Vertebrata</taxon>
        <taxon>Euteleostomi</taxon>
        <taxon>Mammalia</taxon>
        <taxon>Eutheria</taxon>
        <taxon>Euarchontoglires</taxon>
        <taxon>Glires</taxon>
        <taxon>Rodentia</taxon>
        <taxon>Myomorpha</taxon>
        <taxon>Muroidea</taxon>
        <taxon>Muridae</taxon>
        <taxon>Murinae</taxon>
        <taxon>Rattus</taxon>
    </lineage>
</organism>
<proteinExistence type="predicted"/>
<gene>
    <name evidence="1" type="ORF">rCG_32705</name>
</gene>
<evidence type="ECO:0000313" key="1">
    <source>
        <dbReference type="EMBL" id="EDM06453.1"/>
    </source>
</evidence>
<dbReference type="Proteomes" id="UP000234681">
    <property type="component" value="Chromosome 10"/>
</dbReference>
<sequence length="56" mass="6506">MTFQHEGEIYEPHCQLRSYGTLGCVFRTCHKLSKCLNELMINNHADILHHPRNGPD</sequence>